<dbReference type="Gene3D" id="3.40.630.30">
    <property type="match status" value="1"/>
</dbReference>
<proteinExistence type="predicted"/>
<evidence type="ECO:0000313" key="4">
    <source>
        <dbReference type="Proteomes" id="UP000773462"/>
    </source>
</evidence>
<evidence type="ECO:0000256" key="1">
    <source>
        <dbReference type="ARBA" id="ARBA00022679"/>
    </source>
</evidence>
<dbReference type="GO" id="GO:0016746">
    <property type="term" value="F:acyltransferase activity"/>
    <property type="evidence" value="ECO:0007669"/>
    <property type="project" value="UniProtKB-KW"/>
</dbReference>
<feature type="domain" description="N-acetyltransferase" evidence="2">
    <location>
        <begin position="2"/>
        <end position="159"/>
    </location>
</feature>
<dbReference type="InterPro" id="IPR000182">
    <property type="entry name" value="GNAT_dom"/>
</dbReference>
<dbReference type="CDD" id="cd04301">
    <property type="entry name" value="NAT_SF"/>
    <property type="match status" value="1"/>
</dbReference>
<dbReference type="EC" id="2.3.1.-" evidence="3"/>
<keyword evidence="4" id="KW-1185">Reference proteome</keyword>
<gene>
    <name evidence="3" type="ORF">J2Z70_001249</name>
</gene>
<keyword evidence="1 3" id="KW-0808">Transferase</keyword>
<dbReference type="SUPFAM" id="SSF55729">
    <property type="entry name" value="Acyl-CoA N-acyltransferases (Nat)"/>
    <property type="match status" value="1"/>
</dbReference>
<accession>A0ABS4NM27</accession>
<dbReference type="InterPro" id="IPR016181">
    <property type="entry name" value="Acyl_CoA_acyltransferase"/>
</dbReference>
<keyword evidence="3" id="KW-0012">Acyltransferase</keyword>
<dbReference type="InterPro" id="IPR050769">
    <property type="entry name" value="NAT_camello-type"/>
</dbReference>
<evidence type="ECO:0000259" key="2">
    <source>
        <dbReference type="PROSITE" id="PS51186"/>
    </source>
</evidence>
<dbReference type="PANTHER" id="PTHR13947">
    <property type="entry name" value="GNAT FAMILY N-ACETYLTRANSFERASE"/>
    <property type="match status" value="1"/>
</dbReference>
<reference evidence="3 4" key="1">
    <citation type="submission" date="2021-03" db="EMBL/GenBank/DDBJ databases">
        <title>Genomic Encyclopedia of Type Strains, Phase IV (KMG-IV): sequencing the most valuable type-strain genomes for metagenomic binning, comparative biology and taxonomic classification.</title>
        <authorList>
            <person name="Goeker M."/>
        </authorList>
    </citation>
    <scope>NUCLEOTIDE SEQUENCE [LARGE SCALE GENOMIC DNA]</scope>
    <source>
        <strain evidence="3 4">DSM 101953</strain>
    </source>
</reference>
<name>A0ABS4NM27_9BACL</name>
<dbReference type="Pfam" id="PF00583">
    <property type="entry name" value="Acetyltransf_1"/>
    <property type="match status" value="1"/>
</dbReference>
<evidence type="ECO:0000313" key="3">
    <source>
        <dbReference type="EMBL" id="MBP2111108.1"/>
    </source>
</evidence>
<organism evidence="3 4">
    <name type="scientific">Paenibacillus silagei</name>
    <dbReference type="NCBI Taxonomy" id="1670801"/>
    <lineage>
        <taxon>Bacteria</taxon>
        <taxon>Bacillati</taxon>
        <taxon>Bacillota</taxon>
        <taxon>Bacilli</taxon>
        <taxon>Bacillales</taxon>
        <taxon>Paenibacillaceae</taxon>
        <taxon>Paenibacillus</taxon>
    </lineage>
</organism>
<comment type="caution">
    <text evidence="3">The sequence shown here is derived from an EMBL/GenBank/DDBJ whole genome shotgun (WGS) entry which is preliminary data.</text>
</comment>
<protein>
    <submittedName>
        <fullName evidence="3">Acetyltransferase</fullName>
        <ecNumber evidence="3">2.3.1.-</ecNumber>
    </submittedName>
</protein>
<dbReference type="RefSeq" id="WP_245368022.1">
    <property type="nucleotide sequence ID" value="NZ_JAGGLV010000003.1"/>
</dbReference>
<dbReference type="PANTHER" id="PTHR13947:SF37">
    <property type="entry name" value="LD18367P"/>
    <property type="match status" value="1"/>
</dbReference>
<dbReference type="EMBL" id="JAGGLV010000003">
    <property type="protein sequence ID" value="MBP2111108.1"/>
    <property type="molecule type" value="Genomic_DNA"/>
</dbReference>
<dbReference type="PROSITE" id="PS51186">
    <property type="entry name" value="GNAT"/>
    <property type="match status" value="1"/>
</dbReference>
<sequence length="160" mass="17902">MITIRPIERRDNAAIEGIIRECLIEFGGNREGLAWADDSLHDLYTYYNSAANRAYWIIEVDGQVLGGCGIAAFDEAQQICELQKMYLSAAIRGQGVAAKLLDTALAFAKQHYRKCYLETLLTMQAAGRFYVKHGFGQMDGPLAGSEHYACDAWYIRDLPI</sequence>
<dbReference type="Proteomes" id="UP000773462">
    <property type="component" value="Unassembled WGS sequence"/>
</dbReference>